<gene>
    <name evidence="1" type="ORF">NCS57_00527100</name>
</gene>
<comment type="caution">
    <text evidence="1">The sequence shown here is derived from an EMBL/GenBank/DDBJ whole genome shotgun (WGS) entry which is preliminary data.</text>
</comment>
<keyword evidence="2" id="KW-1185">Reference proteome</keyword>
<proteinExistence type="predicted"/>
<sequence length="253" mass="27989">MMSDTSQPATECEESALDNLPPLSVLLKALKPGTNIFNTRDYSPDCDDESDELIELGCGRLSYVLHEPGQSFVIKKQPSGFNFSNCGLVRLTEKEADTTMNAFQVFSKLETGRHSGRIGINVVDLSRAIGEAFAVIHFDCGLSGMGVEFAFGLSIPKRPSARCLYTVDLYLFDFGDCWKDDNGVGTEGLNMANIMLQPETRKFIPSPLNSPTLYKVFKDAYIEYAKKSLGDECSPLPCNGMKHYERLAARQLL</sequence>
<dbReference type="Proteomes" id="UP001065298">
    <property type="component" value="Chromosome 4"/>
</dbReference>
<evidence type="ECO:0000313" key="2">
    <source>
        <dbReference type="Proteomes" id="UP001065298"/>
    </source>
</evidence>
<accession>A0ACC0R0P0</accession>
<reference evidence="1" key="1">
    <citation type="submission" date="2022-06" db="EMBL/GenBank/DDBJ databases">
        <title>Fusarium solani species complex genomes reveal bases of compartmentalisation and animal pathogenesis.</title>
        <authorList>
            <person name="Tsai I.J."/>
        </authorList>
    </citation>
    <scope>NUCLEOTIDE SEQUENCE</scope>
    <source>
        <strain evidence="1">Fu6.1</strain>
    </source>
</reference>
<evidence type="ECO:0000313" key="1">
    <source>
        <dbReference type="EMBL" id="KAI8670555.1"/>
    </source>
</evidence>
<protein>
    <submittedName>
        <fullName evidence="1">Uncharacterized protein</fullName>
    </submittedName>
</protein>
<name>A0ACC0R0P0_9HYPO</name>
<dbReference type="EMBL" id="CM046506">
    <property type="protein sequence ID" value="KAI8670555.1"/>
    <property type="molecule type" value="Genomic_DNA"/>
</dbReference>
<organism evidence="1 2">
    <name type="scientific">Fusarium keratoplasticum</name>
    <dbReference type="NCBI Taxonomy" id="1328300"/>
    <lineage>
        <taxon>Eukaryota</taxon>
        <taxon>Fungi</taxon>
        <taxon>Dikarya</taxon>
        <taxon>Ascomycota</taxon>
        <taxon>Pezizomycotina</taxon>
        <taxon>Sordariomycetes</taxon>
        <taxon>Hypocreomycetidae</taxon>
        <taxon>Hypocreales</taxon>
        <taxon>Nectriaceae</taxon>
        <taxon>Fusarium</taxon>
        <taxon>Fusarium solani species complex</taxon>
    </lineage>
</organism>